<reference evidence="1" key="1">
    <citation type="submission" date="2021-01" db="EMBL/GenBank/DDBJ databases">
        <title>Lacisediminihabitans sp. nov. strain G11-30, isolated from Antarctic Soil.</title>
        <authorList>
            <person name="Li J."/>
        </authorList>
    </citation>
    <scope>NUCLEOTIDE SEQUENCE</scope>
    <source>
        <strain evidence="1">G11-30</strain>
    </source>
</reference>
<protein>
    <submittedName>
        <fullName evidence="1">Uncharacterized protein</fullName>
    </submittedName>
</protein>
<gene>
    <name evidence="1" type="ORF">IV501_11225</name>
</gene>
<dbReference type="Proteomes" id="UP000636458">
    <property type="component" value="Unassembled WGS sequence"/>
</dbReference>
<organism evidence="1 2">
    <name type="scientific">Lacisediminihabitans changchengi</name>
    <dbReference type="NCBI Taxonomy" id="2787634"/>
    <lineage>
        <taxon>Bacteria</taxon>
        <taxon>Bacillati</taxon>
        <taxon>Actinomycetota</taxon>
        <taxon>Actinomycetes</taxon>
        <taxon>Micrococcales</taxon>
        <taxon>Microbacteriaceae</taxon>
        <taxon>Lacisediminihabitans</taxon>
    </lineage>
</organism>
<evidence type="ECO:0000313" key="2">
    <source>
        <dbReference type="Proteomes" id="UP000636458"/>
    </source>
</evidence>
<dbReference type="RefSeq" id="WP_200556436.1">
    <property type="nucleotide sequence ID" value="NZ_JAEPES010000004.1"/>
</dbReference>
<keyword evidence="2" id="KW-1185">Reference proteome</keyword>
<comment type="caution">
    <text evidence="1">The sequence shown here is derived from an EMBL/GenBank/DDBJ whole genome shotgun (WGS) entry which is preliminary data.</text>
</comment>
<name>A0A934SNE7_9MICO</name>
<sequence length="109" mass="11674">MSDIVPGRTDVAARALERTVAATSARHLRVPLRDVHVTLTDAAGLLAISVVAPLRLPPLSGASAVRLMKRGDDARSDIRVDVEAQTGRTVGPIALRLTRALVLHEKRVK</sequence>
<proteinExistence type="predicted"/>
<dbReference type="AlphaFoldDB" id="A0A934SNE7"/>
<evidence type="ECO:0000313" key="1">
    <source>
        <dbReference type="EMBL" id="MBK4348207.1"/>
    </source>
</evidence>
<accession>A0A934SNE7</accession>
<dbReference type="EMBL" id="JAEPES010000004">
    <property type="protein sequence ID" value="MBK4348207.1"/>
    <property type="molecule type" value="Genomic_DNA"/>
</dbReference>